<dbReference type="Proteomes" id="UP001189429">
    <property type="component" value="Unassembled WGS sequence"/>
</dbReference>
<comment type="caution">
    <text evidence="1">The sequence shown here is derived from an EMBL/GenBank/DDBJ whole genome shotgun (WGS) entry which is preliminary data.</text>
</comment>
<gene>
    <name evidence="1" type="ORF">PCOR1329_LOCUS31773</name>
</gene>
<accession>A0ABN9SQY1</accession>
<organism evidence="1 2">
    <name type="scientific">Prorocentrum cordatum</name>
    <dbReference type="NCBI Taxonomy" id="2364126"/>
    <lineage>
        <taxon>Eukaryota</taxon>
        <taxon>Sar</taxon>
        <taxon>Alveolata</taxon>
        <taxon>Dinophyceae</taxon>
        <taxon>Prorocentrales</taxon>
        <taxon>Prorocentraceae</taxon>
        <taxon>Prorocentrum</taxon>
    </lineage>
</organism>
<dbReference type="EMBL" id="CAUYUJ010012625">
    <property type="protein sequence ID" value="CAK0834321.1"/>
    <property type="molecule type" value="Genomic_DNA"/>
</dbReference>
<evidence type="ECO:0000313" key="2">
    <source>
        <dbReference type="Proteomes" id="UP001189429"/>
    </source>
</evidence>
<reference evidence="1" key="1">
    <citation type="submission" date="2023-10" db="EMBL/GenBank/DDBJ databases">
        <authorList>
            <person name="Chen Y."/>
            <person name="Shah S."/>
            <person name="Dougan E. K."/>
            <person name="Thang M."/>
            <person name="Chan C."/>
        </authorList>
    </citation>
    <scope>NUCLEOTIDE SEQUENCE [LARGE SCALE GENOMIC DNA]</scope>
</reference>
<proteinExistence type="predicted"/>
<protein>
    <submittedName>
        <fullName evidence="1">Uncharacterized protein</fullName>
    </submittedName>
</protein>
<evidence type="ECO:0000313" key="1">
    <source>
        <dbReference type="EMBL" id="CAK0834321.1"/>
    </source>
</evidence>
<name>A0ABN9SQY1_9DINO</name>
<keyword evidence="2" id="KW-1185">Reference proteome</keyword>
<sequence length="135" mass="14623">MARFAHQGGGVQRGSPEIRAERQKFAVMACLLRLCRVYIGSSATAPSLSRGGAKIVIHASGLASLARSKKTVFWSCWWLRSIFGTASRGCGWYLLLTPRPRQSTAASPEGAPEPPECGLAPLPDATALRVHRSWF</sequence>